<evidence type="ECO:0000256" key="10">
    <source>
        <dbReference type="ARBA" id="ARBA00023128"/>
    </source>
</evidence>
<evidence type="ECO:0000256" key="12">
    <source>
        <dbReference type="ARBA" id="ARBA00023186"/>
    </source>
</evidence>
<keyword evidence="7 18" id="KW-0067">ATP-binding</keyword>
<keyword evidence="11" id="KW-0472">Membrane</keyword>
<evidence type="ECO:0000256" key="9">
    <source>
        <dbReference type="ARBA" id="ARBA00022990"/>
    </source>
</evidence>
<dbReference type="PIRSF" id="PIRSF002583">
    <property type="entry name" value="Hsp90"/>
    <property type="match status" value="1"/>
</dbReference>
<evidence type="ECO:0000256" key="13">
    <source>
        <dbReference type="ARBA" id="ARBA00057498"/>
    </source>
</evidence>
<evidence type="ECO:0000256" key="15">
    <source>
        <dbReference type="ARBA" id="ARBA00073018"/>
    </source>
</evidence>
<feature type="binding site" evidence="18">
    <location>
        <position position="133"/>
    </location>
    <ligand>
        <name>ATP</name>
        <dbReference type="ChEBI" id="CHEBI:30616"/>
    </ligand>
</feature>
<gene>
    <name evidence="19" type="ORF">H4219_000570</name>
</gene>
<dbReference type="HAMAP" id="MF_00505">
    <property type="entry name" value="HSP90"/>
    <property type="match status" value="1"/>
</dbReference>
<dbReference type="InterPro" id="IPR020575">
    <property type="entry name" value="Hsp90_N"/>
</dbReference>
<keyword evidence="4" id="KW-0597">Phosphoprotein</keyword>
<keyword evidence="9" id="KW-0007">Acetylation</keyword>
<feature type="binding site" evidence="18">
    <location>
        <begin position="140"/>
        <end position="141"/>
    </location>
    <ligand>
        <name>ATP</name>
        <dbReference type="ChEBI" id="CHEBI:30616"/>
    </ligand>
</feature>
<evidence type="ECO:0000256" key="5">
    <source>
        <dbReference type="ARBA" id="ARBA00022741"/>
    </source>
</evidence>
<dbReference type="Gene3D" id="3.30.230.80">
    <property type="match status" value="1"/>
</dbReference>
<keyword evidence="6" id="KW-0999">Mitochondrion inner membrane</keyword>
<dbReference type="CDD" id="cd16927">
    <property type="entry name" value="HATPase_Hsp90-like"/>
    <property type="match status" value="1"/>
</dbReference>
<feature type="binding site" evidence="18">
    <location>
        <begin position="165"/>
        <end position="170"/>
    </location>
    <ligand>
        <name>ATP</name>
        <dbReference type="ChEBI" id="CHEBI:30616"/>
    </ligand>
</feature>
<dbReference type="GO" id="GO:0051082">
    <property type="term" value="F:unfolded protein binding"/>
    <property type="evidence" value="ECO:0007669"/>
    <property type="project" value="InterPro"/>
</dbReference>
<dbReference type="Proteomes" id="UP001150538">
    <property type="component" value="Unassembled WGS sequence"/>
</dbReference>
<evidence type="ECO:0000256" key="16">
    <source>
        <dbReference type="ARBA" id="ARBA00076190"/>
    </source>
</evidence>
<dbReference type="EMBL" id="JANBPU010000004">
    <property type="protein sequence ID" value="KAJ1921533.1"/>
    <property type="molecule type" value="Genomic_DNA"/>
</dbReference>
<dbReference type="SUPFAM" id="SSF110942">
    <property type="entry name" value="HSP90 C-terminal domain"/>
    <property type="match status" value="1"/>
</dbReference>
<dbReference type="FunFam" id="3.30.565.10:FF:000021">
    <property type="entry name" value="Heat shock protein 75 kDa, mitochondrial"/>
    <property type="match status" value="1"/>
</dbReference>
<dbReference type="AlphaFoldDB" id="A0A9W8DWG2"/>
<comment type="function">
    <text evidence="13">Chaperone that expresses an ATPase activity. Involved in maintaining mitochondrial function and polarization, downstream of PINK1 and mitochondrial complex I. Is a negative regulator of mitochondrial respiration able to modulate the balance between oxidative phosphorylation and aerobic glycolysis. The impact of TRAP1 on mitochondrial respiration is probably mediated by modulation of mitochondrial SRC and inhibition of SDHA.</text>
</comment>
<dbReference type="SUPFAM" id="SSF55874">
    <property type="entry name" value="ATPase domain of HSP90 chaperone/DNA topoisomerase II/histidine kinase"/>
    <property type="match status" value="1"/>
</dbReference>
<dbReference type="Pfam" id="PF13589">
    <property type="entry name" value="HATPase_c_3"/>
    <property type="match status" value="1"/>
</dbReference>
<reference evidence="19" key="1">
    <citation type="submission" date="2022-07" db="EMBL/GenBank/DDBJ databases">
        <title>Phylogenomic reconstructions and comparative analyses of Kickxellomycotina fungi.</title>
        <authorList>
            <person name="Reynolds N.K."/>
            <person name="Stajich J.E."/>
            <person name="Barry K."/>
            <person name="Grigoriev I.V."/>
            <person name="Crous P."/>
            <person name="Smith M.E."/>
        </authorList>
    </citation>
    <scope>NUCLEOTIDE SEQUENCE</scope>
    <source>
        <strain evidence="19">NBRC 100468</strain>
    </source>
</reference>
<dbReference type="Gene3D" id="1.20.120.790">
    <property type="entry name" value="Heat shock protein 90, C-terminal domain"/>
    <property type="match status" value="1"/>
</dbReference>
<evidence type="ECO:0000313" key="20">
    <source>
        <dbReference type="Proteomes" id="UP001150538"/>
    </source>
</evidence>
<dbReference type="GO" id="GO:0019901">
    <property type="term" value="F:protein kinase binding"/>
    <property type="evidence" value="ECO:0007669"/>
    <property type="project" value="UniProtKB-ARBA"/>
</dbReference>
<keyword evidence="12" id="KW-0143">Chaperone</keyword>
<keyword evidence="8" id="KW-0809">Transit peptide</keyword>
<dbReference type="FunFam" id="3.30.230.80:FF:000004">
    <property type="entry name" value="Heat shock protein 75 kDa"/>
    <property type="match status" value="1"/>
</dbReference>
<evidence type="ECO:0000313" key="19">
    <source>
        <dbReference type="EMBL" id="KAJ1921533.1"/>
    </source>
</evidence>
<dbReference type="PANTHER" id="PTHR11528">
    <property type="entry name" value="HEAT SHOCK PROTEIN 90 FAMILY MEMBER"/>
    <property type="match status" value="1"/>
</dbReference>
<keyword evidence="20" id="KW-1185">Reference proteome</keyword>
<comment type="subcellular location">
    <subcellularLocation>
        <location evidence="1">Mitochondrion inner membrane</location>
    </subcellularLocation>
    <subcellularLocation>
        <location evidence="2">Mitochondrion matrix</location>
    </subcellularLocation>
</comment>
<evidence type="ECO:0000256" key="2">
    <source>
        <dbReference type="ARBA" id="ARBA00004305"/>
    </source>
</evidence>
<comment type="subunit">
    <text evidence="14">Binds to the intracellular domain of tumor necrosis factor type 1 receptor. Binds to RB1. Interacts with SRC. Interacts with SDHA.</text>
</comment>
<feature type="binding site" evidence="18">
    <location>
        <position position="366"/>
    </location>
    <ligand>
        <name>ATP</name>
        <dbReference type="ChEBI" id="CHEBI:30616"/>
    </ligand>
</feature>
<evidence type="ECO:0000256" key="18">
    <source>
        <dbReference type="PIRSR" id="PIRSR002583-1"/>
    </source>
</evidence>
<evidence type="ECO:0000256" key="11">
    <source>
        <dbReference type="ARBA" id="ARBA00023136"/>
    </source>
</evidence>
<evidence type="ECO:0000256" key="1">
    <source>
        <dbReference type="ARBA" id="ARBA00004273"/>
    </source>
</evidence>
<evidence type="ECO:0000256" key="6">
    <source>
        <dbReference type="ARBA" id="ARBA00022792"/>
    </source>
</evidence>
<feature type="binding site" evidence="18">
    <location>
        <position position="216"/>
    </location>
    <ligand>
        <name>ATP</name>
        <dbReference type="ChEBI" id="CHEBI:30616"/>
    </ligand>
</feature>
<dbReference type="FunFam" id="1.20.120.790:FF:000004">
    <property type="entry name" value="Heat shock protein 75 kDa"/>
    <property type="match status" value="1"/>
</dbReference>
<feature type="binding site" evidence="18">
    <location>
        <position position="125"/>
    </location>
    <ligand>
        <name>ATP</name>
        <dbReference type="ChEBI" id="CHEBI:30616"/>
    </ligand>
</feature>
<feature type="binding site" evidence="18">
    <location>
        <position position="75"/>
    </location>
    <ligand>
        <name>ATP</name>
        <dbReference type="ChEBI" id="CHEBI:30616"/>
    </ligand>
</feature>
<feature type="binding site" evidence="18">
    <location>
        <position position="79"/>
    </location>
    <ligand>
        <name>ATP</name>
        <dbReference type="ChEBI" id="CHEBI:30616"/>
    </ligand>
</feature>
<dbReference type="FunFam" id="3.40.50.11260:FF:000004">
    <property type="entry name" value="Heat shock protein 75 mitochondrial"/>
    <property type="match status" value="1"/>
</dbReference>
<dbReference type="GO" id="GO:0016887">
    <property type="term" value="F:ATP hydrolysis activity"/>
    <property type="evidence" value="ECO:0007669"/>
    <property type="project" value="InterPro"/>
</dbReference>
<evidence type="ECO:0000256" key="8">
    <source>
        <dbReference type="ARBA" id="ARBA00022946"/>
    </source>
</evidence>
<dbReference type="InterPro" id="IPR020568">
    <property type="entry name" value="Ribosomal_Su5_D2-typ_SF"/>
</dbReference>
<dbReference type="OrthoDB" id="28737at2759"/>
<dbReference type="Gene3D" id="3.40.50.11260">
    <property type="match status" value="1"/>
</dbReference>
<protein>
    <recommendedName>
        <fullName evidence="15">Heat shock protein 75 kDa, mitochondrial</fullName>
    </recommendedName>
    <alternativeName>
        <fullName evidence="17">TNFR-associated protein 1</fullName>
    </alternativeName>
    <alternativeName>
        <fullName evidence="16">Tumor necrosis factor type 1 receptor-associated protein</fullName>
    </alternativeName>
</protein>
<organism evidence="19 20">
    <name type="scientific">Mycoemilia scoparia</name>
    <dbReference type="NCBI Taxonomy" id="417184"/>
    <lineage>
        <taxon>Eukaryota</taxon>
        <taxon>Fungi</taxon>
        <taxon>Fungi incertae sedis</taxon>
        <taxon>Zoopagomycota</taxon>
        <taxon>Kickxellomycotina</taxon>
        <taxon>Kickxellomycetes</taxon>
        <taxon>Kickxellales</taxon>
        <taxon>Kickxellaceae</taxon>
        <taxon>Mycoemilia</taxon>
    </lineage>
</organism>
<name>A0A9W8DWG2_9FUNG</name>
<sequence length="664" mass="74553">MYRTVLAGTKIARCANIRLSQSGSLRSTFLNASKSAAKEEVKGEEKKHEFKAETKKLLHLVANSLYSEREVFVRELISNASDALEKLRYLQASTSSAKTDANLEINITADPTEQTLTIQDSGIGMTEAEVKENLGTIARSGSKAFIEKLESQKSSGGVADSIVGQFGVGFYSSFMVGDKVKVYTRSAESGSKGLLWESDGLGAYTLSEVDNVDIGTKIVIHLKEDAKDYAEKEKIEELVKKYSNFVGFDIRLNGEKINTVEALWAKDRNSITEDEHKNFYRFIGGGWDDPLFRYVFKADAPISIKSIFYIPGHNPEVLGYERVKSGISLYSRKVMIMQHADNILPEWLRFIKGVVESEDLPLNVSRELLQRGPLISKLKSVVTSKVIRWLQDESKRDAEKYENFFRHFGAFIKEGVCSDLENQKETSKLLRFETSSLDEGKLSSLDEYVDRMKPGQDHIFYYCTPKRSFAVESPYYEAFKEKDMEVLFLHHPLDEFVMGRLGNYSGKRLVAIDSEESTKIVEEWNKDNEKDSTTKSLTSEQSTEICDWFRSVLDTKVKEVKVSGHIGSYPAVVTNFDSSAVRRMMKMMSTDPNAALPINPCTLEVNPKDPIITGLIELKNSNPELATKIGEQVFDNALIAAGLVDDPRTMIKRLNSILSAAVSK</sequence>
<dbReference type="GO" id="GO:0005743">
    <property type="term" value="C:mitochondrial inner membrane"/>
    <property type="evidence" value="ECO:0007669"/>
    <property type="project" value="UniProtKB-SubCell"/>
</dbReference>
<dbReference type="InterPro" id="IPR037196">
    <property type="entry name" value="HSP90_C"/>
</dbReference>
<proteinExistence type="inferred from homology"/>
<dbReference type="PRINTS" id="PR00775">
    <property type="entry name" value="HEATSHOCK90"/>
</dbReference>
<comment type="similarity">
    <text evidence="3">Belongs to the heat shock protein 90 family.</text>
</comment>
<dbReference type="InterPro" id="IPR001404">
    <property type="entry name" value="Hsp90_fam"/>
</dbReference>
<comment type="caution">
    <text evidence="19">The sequence shown here is derived from an EMBL/GenBank/DDBJ whole genome shotgun (WGS) entry which is preliminary data.</text>
</comment>
<dbReference type="GO" id="GO:0140662">
    <property type="term" value="F:ATP-dependent protein folding chaperone"/>
    <property type="evidence" value="ECO:0007669"/>
    <property type="project" value="InterPro"/>
</dbReference>
<evidence type="ECO:0000256" key="4">
    <source>
        <dbReference type="ARBA" id="ARBA00022553"/>
    </source>
</evidence>
<evidence type="ECO:0000256" key="3">
    <source>
        <dbReference type="ARBA" id="ARBA00008239"/>
    </source>
</evidence>
<dbReference type="NCBIfam" id="NF003555">
    <property type="entry name" value="PRK05218.1"/>
    <property type="match status" value="1"/>
</dbReference>
<dbReference type="GO" id="GO:0005524">
    <property type="term" value="F:ATP binding"/>
    <property type="evidence" value="ECO:0007669"/>
    <property type="project" value="UniProtKB-KW"/>
</dbReference>
<dbReference type="SUPFAM" id="SSF54211">
    <property type="entry name" value="Ribosomal protein S5 domain 2-like"/>
    <property type="match status" value="1"/>
</dbReference>
<evidence type="ECO:0000256" key="17">
    <source>
        <dbReference type="ARBA" id="ARBA00080766"/>
    </source>
</evidence>
<keyword evidence="10" id="KW-0496">Mitochondrion</keyword>
<accession>A0A9W8DWG2</accession>
<keyword evidence="5 18" id="KW-0547">Nucleotide-binding</keyword>
<dbReference type="Pfam" id="PF00183">
    <property type="entry name" value="HSP90"/>
    <property type="match status" value="1"/>
</dbReference>
<evidence type="ECO:0000256" key="7">
    <source>
        <dbReference type="ARBA" id="ARBA00022840"/>
    </source>
</evidence>
<evidence type="ECO:0000256" key="14">
    <source>
        <dbReference type="ARBA" id="ARBA00066161"/>
    </source>
</evidence>
<dbReference type="Gene3D" id="3.30.565.10">
    <property type="entry name" value="Histidine kinase-like ATPase, C-terminal domain"/>
    <property type="match status" value="1"/>
</dbReference>
<dbReference type="GO" id="GO:0005759">
    <property type="term" value="C:mitochondrial matrix"/>
    <property type="evidence" value="ECO:0007669"/>
    <property type="project" value="UniProtKB-SubCell"/>
</dbReference>
<feature type="binding site" evidence="18">
    <location>
        <position position="120"/>
    </location>
    <ligand>
        <name>ATP</name>
        <dbReference type="ChEBI" id="CHEBI:30616"/>
    </ligand>
</feature>
<dbReference type="InterPro" id="IPR036890">
    <property type="entry name" value="HATPase_C_sf"/>
</dbReference>